<name>A0A370L0G8_9HYPH</name>
<dbReference type="AlphaFoldDB" id="A0A370L0G8"/>
<protein>
    <submittedName>
        <fullName evidence="1">Uncharacterized protein</fullName>
    </submittedName>
</protein>
<proteinExistence type="predicted"/>
<dbReference type="Proteomes" id="UP000255207">
    <property type="component" value="Unassembled WGS sequence"/>
</dbReference>
<reference evidence="2" key="1">
    <citation type="submission" date="2018-07" db="EMBL/GenBank/DDBJ databases">
        <authorList>
            <person name="Safronova V.I."/>
            <person name="Chirak E.R."/>
            <person name="Sazanova A.L."/>
        </authorList>
    </citation>
    <scope>NUCLEOTIDE SEQUENCE [LARGE SCALE GENOMIC DNA]</scope>
    <source>
        <strain evidence="2">RCAM04685</strain>
    </source>
</reference>
<dbReference type="EMBL" id="QQTP01000015">
    <property type="protein sequence ID" value="RDJ20754.1"/>
    <property type="molecule type" value="Genomic_DNA"/>
</dbReference>
<keyword evidence="2" id="KW-1185">Reference proteome</keyword>
<organism evidence="1 2">
    <name type="scientific">Bosea caraganae</name>
    <dbReference type="NCBI Taxonomy" id="2763117"/>
    <lineage>
        <taxon>Bacteria</taxon>
        <taxon>Pseudomonadati</taxon>
        <taxon>Pseudomonadota</taxon>
        <taxon>Alphaproteobacteria</taxon>
        <taxon>Hyphomicrobiales</taxon>
        <taxon>Boseaceae</taxon>
        <taxon>Bosea</taxon>
    </lineage>
</organism>
<comment type="caution">
    <text evidence="1">The sequence shown here is derived from an EMBL/GenBank/DDBJ whole genome shotgun (WGS) entry which is preliminary data.</text>
</comment>
<evidence type="ECO:0000313" key="1">
    <source>
        <dbReference type="EMBL" id="RDJ20754.1"/>
    </source>
</evidence>
<sequence>MPYTKGLAERALSENLYRLREGKPDPLNLNVHVAMLQMAVMLEELLDRQQRHDERLAAMERMIGSMRRRSL</sequence>
<gene>
    <name evidence="1" type="ORF">DWE98_22570</name>
</gene>
<accession>A0A370L0G8</accession>
<evidence type="ECO:0000313" key="2">
    <source>
        <dbReference type="Proteomes" id="UP000255207"/>
    </source>
</evidence>